<name>A0A4E0R912_FASHE</name>
<dbReference type="PANTHER" id="PTHR18853:SF10">
    <property type="entry name" value="FHA DOMAIN-CONTAINING PROTEIN"/>
    <property type="match status" value="1"/>
</dbReference>
<sequence length="1433" mass="163517">MMYAFLQSVGWAYPIAPKLTTIGQSGCDIIINNPSIDQQHAVIERSGVDGSVYIRDLCTKNGTFVNNLPVRNTEIKLKTGDQLRFGCEPTVYEFQLAHEVDQHTLAKRTQTLTIRVPHWTNTNVDLREIKREAVLKEKPDTTGVSAEHSACRLSEQSNAVTQMTGERLTQVTPTQSESSFKEKSPSSIPNKDNRTYTVNDESANKQPLQCDNKDSLINRLREEITRLAPLEAVNAQKDVLIRNIQQQMNQLMSHRQCPNATSLTTQADARFNAGPLIGGSDMNLDHLERFKRNSLASPSRTRPVSASSLLRARQIHDVSNLTVTHQSSDFAPDEPINTALFERIRRERQILSGLVTQLQRDLANKDNDLGRLTQEVNALKKQLNEKDIALSASHIRVLKAQDTTCLQKEREEHEKEIATIRQKYKTAELRSQSLKEEAEKSERERAAMQKSLEESQNQLQAIRNSMNLLKSQYDELQRSERTAQLEKEEVTSQYERLRNKIMRTVFAALAKQCATSSNEIENNDGMETDNANESFVSVNEIGNTSNNAVDNEMDDNSIMDKLNVLVQDYFKLHRSLTAFTKTAKDQNQRDQSLEKELNEFVALMRENQNHISAIQHGRFSAQLRGQIDLLNAYAPKSKPIRLLQETLSQSWRGQLTNVQHIEDCIQEVSSAIASTCSDLTTSLTSHPHDTVTGIRRLAEFGMSMHAGREELQHELRQTRKGHEEEVQRIKQLHHKELQRRTEEAVNANNIENAEKLNQAISNVVRIENERQEQLIAVKQAIIEELEMKLRETRQLMAERQTSHEAELHLLRNRVRETDHLERALGDKQTAYVELSAQLESVKKAIEKTRQDTEATCEEKWRKEVELHREQAKQHARTICVMEERLVKLAKQTKEAKSEVTRLKRQQAELQTEHKQLQIRLGEAQQKLAIARRTPPPNGGEQQKQNQSTPDQIYKPGNISLVQPEVFALRGMLQERDATIAMLRADLEGVRAQLSDLRGELTEAQKEEIECAMDFGKKANAELASTRARLAQMNDMMSGLRNQLAEKESELRNQSVHLEELRSALEKHVKQSEQLSRLLDQERESHKLDLSQINNTSKLTEELAAVGGECRGERHLEIIAKQREALSQMRQRMREHPFLGDKSSSNEPNRQVANLRREVAELRSQTLLSEVLPALRATNTSRQPAIEGGSVRTETDSGLENTLMDRTGLRSAMDALHNSEECYLDLSRAIARQLDVDNLPGQRSLVHVPSPERQLIRQERAQALGLLSQRIGILREQVQRKTDLLNNYEHDMGKLRQAEAIAETKSEQMGRMLADLRSKETEIQLLRESLDRTREALANEQRTISAIKKSKRIIPSQSSMDSKGMADRKKQPHCPIADPISTDNKRIQDMCEKIKRKDYEIKMLKNELSEREKQYTETSEKLSRMQTSMGLEDS</sequence>
<dbReference type="InterPro" id="IPR052642">
    <property type="entry name" value="CC-FHA_domain"/>
</dbReference>
<keyword evidence="5" id="KW-1185">Reference proteome</keyword>
<feature type="region of interest" description="Disordered" evidence="2">
    <location>
        <begin position="1350"/>
        <end position="1381"/>
    </location>
</feature>
<comment type="caution">
    <text evidence="4">The sequence shown here is derived from an EMBL/GenBank/DDBJ whole genome shotgun (WGS) entry which is preliminary data.</text>
</comment>
<proteinExistence type="predicted"/>
<feature type="compositionally biased region" description="Basic and acidic residues" evidence="2">
    <location>
        <begin position="429"/>
        <end position="453"/>
    </location>
</feature>
<dbReference type="PANTHER" id="PTHR18853">
    <property type="entry name" value="FORKHEAD-ASSOCIATED DOMAIN-CONTAINING PROTEIN 1-RELATED"/>
    <property type="match status" value="1"/>
</dbReference>
<evidence type="ECO:0000313" key="4">
    <source>
        <dbReference type="EMBL" id="THD25159.1"/>
    </source>
</evidence>
<evidence type="ECO:0000256" key="2">
    <source>
        <dbReference type="SAM" id="MobiDB-lite"/>
    </source>
</evidence>
<dbReference type="InterPro" id="IPR008984">
    <property type="entry name" value="SMAD_FHA_dom_sf"/>
</dbReference>
<feature type="domain" description="FHA" evidence="3">
    <location>
        <begin position="20"/>
        <end position="70"/>
    </location>
</feature>
<organism evidence="4 5">
    <name type="scientific">Fasciola hepatica</name>
    <name type="common">Liver fluke</name>
    <dbReference type="NCBI Taxonomy" id="6192"/>
    <lineage>
        <taxon>Eukaryota</taxon>
        <taxon>Metazoa</taxon>
        <taxon>Spiralia</taxon>
        <taxon>Lophotrochozoa</taxon>
        <taxon>Platyhelminthes</taxon>
        <taxon>Trematoda</taxon>
        <taxon>Digenea</taxon>
        <taxon>Plagiorchiida</taxon>
        <taxon>Echinostomata</taxon>
        <taxon>Echinostomatoidea</taxon>
        <taxon>Fasciolidae</taxon>
        <taxon>Fasciola</taxon>
    </lineage>
</organism>
<feature type="region of interest" description="Disordered" evidence="2">
    <location>
        <begin position="1409"/>
        <end position="1433"/>
    </location>
</feature>
<evidence type="ECO:0000259" key="3">
    <source>
        <dbReference type="PROSITE" id="PS50006"/>
    </source>
</evidence>
<feature type="coiled-coil region" evidence="1">
    <location>
        <begin position="979"/>
        <end position="1084"/>
    </location>
</feature>
<dbReference type="Proteomes" id="UP000230066">
    <property type="component" value="Unassembled WGS sequence"/>
</dbReference>
<feature type="region of interest" description="Disordered" evidence="2">
    <location>
        <begin position="931"/>
        <end position="955"/>
    </location>
</feature>
<feature type="coiled-coil region" evidence="1">
    <location>
        <begin position="768"/>
        <end position="802"/>
    </location>
</feature>
<feature type="compositionally biased region" description="Polar residues" evidence="2">
    <location>
        <begin position="1423"/>
        <end position="1433"/>
    </location>
</feature>
<feature type="region of interest" description="Disordered" evidence="2">
    <location>
        <begin position="429"/>
        <end position="457"/>
    </location>
</feature>
<evidence type="ECO:0000256" key="1">
    <source>
        <dbReference type="SAM" id="Coils"/>
    </source>
</evidence>
<feature type="region of interest" description="Disordered" evidence="2">
    <location>
        <begin position="138"/>
        <end position="205"/>
    </location>
</feature>
<dbReference type="InterPro" id="IPR000253">
    <property type="entry name" value="FHA_dom"/>
</dbReference>
<accession>A0A4E0R912</accession>
<dbReference type="SUPFAM" id="SSF49879">
    <property type="entry name" value="SMAD/FHA domain"/>
    <property type="match status" value="1"/>
</dbReference>
<dbReference type="Pfam" id="PF00498">
    <property type="entry name" value="FHA"/>
    <property type="match status" value="1"/>
</dbReference>
<feature type="coiled-coil region" evidence="1">
    <location>
        <begin position="1315"/>
        <end position="1349"/>
    </location>
</feature>
<feature type="compositionally biased region" description="Polar residues" evidence="2">
    <location>
        <begin position="195"/>
        <end position="205"/>
    </location>
</feature>
<dbReference type="Gene3D" id="2.60.200.20">
    <property type="match status" value="1"/>
</dbReference>
<dbReference type="EMBL" id="JXXN02001263">
    <property type="protein sequence ID" value="THD25159.1"/>
    <property type="molecule type" value="Genomic_DNA"/>
</dbReference>
<protein>
    <recommendedName>
        <fullName evidence="3">FHA domain-containing protein</fullName>
    </recommendedName>
</protein>
<reference evidence="4" key="1">
    <citation type="submission" date="2019-03" db="EMBL/GenBank/DDBJ databases">
        <title>Improved annotation for the trematode Fasciola hepatica.</title>
        <authorList>
            <person name="Choi Y.-J."/>
            <person name="Martin J."/>
            <person name="Mitreva M."/>
        </authorList>
    </citation>
    <scope>NUCLEOTIDE SEQUENCE [LARGE SCALE GENOMIC DNA]</scope>
</reference>
<keyword evidence="1" id="KW-0175">Coiled coil</keyword>
<feature type="compositionally biased region" description="Polar residues" evidence="2">
    <location>
        <begin position="939"/>
        <end position="950"/>
    </location>
</feature>
<dbReference type="PROSITE" id="PS50006">
    <property type="entry name" value="FHA_DOMAIN"/>
    <property type="match status" value="1"/>
</dbReference>
<dbReference type="SMART" id="SM00240">
    <property type="entry name" value="FHA"/>
    <property type="match status" value="1"/>
</dbReference>
<evidence type="ECO:0000313" key="5">
    <source>
        <dbReference type="Proteomes" id="UP000230066"/>
    </source>
</evidence>
<feature type="compositionally biased region" description="Basic and acidic residues" evidence="2">
    <location>
        <begin position="1409"/>
        <end position="1422"/>
    </location>
</feature>
<feature type="compositionally biased region" description="Polar residues" evidence="2">
    <location>
        <begin position="154"/>
        <end position="175"/>
    </location>
</feature>
<gene>
    <name evidence="4" type="ORF">D915_003934</name>
</gene>